<reference evidence="2" key="1">
    <citation type="submission" date="2008-01" db="EMBL/GenBank/DDBJ databases">
        <title>Pseudorabies virus glycoprotein B GII (gB) gene, partial cds.</title>
        <authorList>
            <person name="Guo G.J."/>
            <person name="Lv S.F."/>
            <person name="Guan Y."/>
            <person name="Shen Z.Q."/>
        </authorList>
    </citation>
    <scope>NUCLEOTIDE SEQUENCE</scope>
</reference>
<sequence>VDPYAGGLRSLRHRGRWPPRFVVRARRPLSGLHMERAPRSTTEGGRLELARPRRHARARARGAGAAAAPGAQGAPAGSPGREAAGPPLRARRPAVAVPRGRVVVPEPAQTRGRQVDAGVGPRALAVRLGVAPADHARRLVPGVGHPALQRGLGVAAPVPARPGRAEPRVRAAALPVERHAPPRAAAHARLEVRARAARAVHDVGGRPLEARVAVPALAPGRSAAVARGVERAGVARDVAVGGRDEIRPAAHAHDAPDVDARVPPPRALLVVRPLGLGLRRAPGAQGRGAPHVRAPRAAVPGGPDVVSRSRRWSTCA</sequence>
<feature type="non-terminal residue" evidence="2">
    <location>
        <position position="1"/>
    </location>
</feature>
<feature type="compositionally biased region" description="Low complexity" evidence="1">
    <location>
        <begin position="61"/>
        <end position="94"/>
    </location>
</feature>
<feature type="compositionally biased region" description="Low complexity" evidence="1">
    <location>
        <begin position="281"/>
        <end position="301"/>
    </location>
</feature>
<protein>
    <submittedName>
        <fullName evidence="2">Glycoprotein B GII</fullName>
    </submittedName>
</protein>
<feature type="region of interest" description="Disordered" evidence="1">
    <location>
        <begin position="281"/>
        <end position="316"/>
    </location>
</feature>
<gene>
    <name evidence="2" type="primary">gB</name>
</gene>
<evidence type="ECO:0000256" key="1">
    <source>
        <dbReference type="SAM" id="MobiDB-lite"/>
    </source>
</evidence>
<proteinExistence type="predicted"/>
<feature type="region of interest" description="Disordered" evidence="1">
    <location>
        <begin position="32"/>
        <end position="94"/>
    </location>
</feature>
<name>A9ZTC7_SUHV</name>
<evidence type="ECO:0000313" key="2">
    <source>
        <dbReference type="EMBL" id="BAF98926.1"/>
    </source>
</evidence>
<dbReference type="EMBL" id="AB374989">
    <property type="protein sequence ID" value="BAF98926.1"/>
    <property type="molecule type" value="Genomic_DNA"/>
</dbReference>
<organism evidence="2">
    <name type="scientific">Suid herpesvirus 1</name>
    <name type="common">SuHV-1</name>
    <name type="synonym">Pseudorabies virus</name>
    <dbReference type="NCBI Taxonomy" id="10345"/>
    <lineage>
        <taxon>Viruses</taxon>
        <taxon>Duplodnaviria</taxon>
        <taxon>Heunggongvirae</taxon>
        <taxon>Peploviricota</taxon>
        <taxon>Herviviricetes</taxon>
        <taxon>Herpesvirales</taxon>
        <taxon>Orthoherpesviridae</taxon>
        <taxon>Alphaherpesvirinae</taxon>
        <taxon>Varicellovirus</taxon>
        <taxon>Varicellovirus suidalpha1</taxon>
    </lineage>
</organism>
<accession>A9ZTC7</accession>
<feature type="non-terminal residue" evidence="2">
    <location>
        <position position="316"/>
    </location>
</feature>